<dbReference type="EMBL" id="LVLJ01003829">
    <property type="protein sequence ID" value="OAE19554.1"/>
    <property type="molecule type" value="Genomic_DNA"/>
</dbReference>
<proteinExistence type="predicted"/>
<organism evidence="1 2">
    <name type="scientific">Marchantia polymorpha subsp. ruderalis</name>
    <dbReference type="NCBI Taxonomy" id="1480154"/>
    <lineage>
        <taxon>Eukaryota</taxon>
        <taxon>Viridiplantae</taxon>
        <taxon>Streptophyta</taxon>
        <taxon>Embryophyta</taxon>
        <taxon>Marchantiophyta</taxon>
        <taxon>Marchantiopsida</taxon>
        <taxon>Marchantiidae</taxon>
        <taxon>Marchantiales</taxon>
        <taxon>Marchantiaceae</taxon>
        <taxon>Marchantia</taxon>
    </lineage>
</organism>
<keyword evidence="2" id="KW-1185">Reference proteome</keyword>
<sequence>MLRVHSALSSVQIMDSMTNLRARIPSVLLAALVLVLSRLQSTGAVDILFWSQANCLAQSVGCFGLAEGVCCGLPAASWRPSVRVQNSNSCKSTTLYTGGFCTTPWGRFTGSFCVSGAQFTGGRWNTTCRRRQLLADVSDHEQQACTDGSSGCKNVMDPNAVVYNSGEGNWVLIKDNAMGLHEQLTNVPDSEKVAWLTAQGATYTSKTEERMIVVAN</sequence>
<accession>A0A176VF70</accession>
<comment type="caution">
    <text evidence="1">The sequence shown here is derived from an EMBL/GenBank/DDBJ whole genome shotgun (WGS) entry which is preliminary data.</text>
</comment>
<name>A0A176VF70_MARPO</name>
<dbReference type="AlphaFoldDB" id="A0A176VF70"/>
<evidence type="ECO:0000313" key="1">
    <source>
        <dbReference type="EMBL" id="OAE19554.1"/>
    </source>
</evidence>
<dbReference type="Proteomes" id="UP000077202">
    <property type="component" value="Unassembled WGS sequence"/>
</dbReference>
<gene>
    <name evidence="1" type="ORF">AXG93_960s1080</name>
</gene>
<reference evidence="1" key="1">
    <citation type="submission" date="2016-03" db="EMBL/GenBank/DDBJ databases">
        <title>Mechanisms controlling the formation of the plant cell surface in tip-growing cells are functionally conserved among land plants.</title>
        <authorList>
            <person name="Honkanen S."/>
            <person name="Jones V.A."/>
            <person name="Morieri G."/>
            <person name="Champion C."/>
            <person name="Hetherington A.J."/>
            <person name="Kelly S."/>
            <person name="Saint-Marcoux D."/>
            <person name="Proust H."/>
            <person name="Prescott H."/>
            <person name="Dolan L."/>
        </authorList>
    </citation>
    <scope>NUCLEOTIDE SEQUENCE [LARGE SCALE GENOMIC DNA]</scope>
    <source>
        <tissue evidence="1">Whole gametophyte</tissue>
    </source>
</reference>
<protein>
    <submittedName>
        <fullName evidence="1">Uncharacterized protein</fullName>
    </submittedName>
</protein>
<evidence type="ECO:0000313" key="2">
    <source>
        <dbReference type="Proteomes" id="UP000077202"/>
    </source>
</evidence>